<accession>A0A9P0E7N7</accession>
<evidence type="ECO:0000313" key="3">
    <source>
        <dbReference type="Proteomes" id="UP001152798"/>
    </source>
</evidence>
<dbReference type="EMBL" id="OV725077">
    <property type="protein sequence ID" value="CAH1389937.1"/>
    <property type="molecule type" value="Genomic_DNA"/>
</dbReference>
<dbReference type="SUPFAM" id="SSF48726">
    <property type="entry name" value="Immunoglobulin"/>
    <property type="match status" value="1"/>
</dbReference>
<organism evidence="2 3">
    <name type="scientific">Nezara viridula</name>
    <name type="common">Southern green stink bug</name>
    <name type="synonym">Cimex viridulus</name>
    <dbReference type="NCBI Taxonomy" id="85310"/>
    <lineage>
        <taxon>Eukaryota</taxon>
        <taxon>Metazoa</taxon>
        <taxon>Ecdysozoa</taxon>
        <taxon>Arthropoda</taxon>
        <taxon>Hexapoda</taxon>
        <taxon>Insecta</taxon>
        <taxon>Pterygota</taxon>
        <taxon>Neoptera</taxon>
        <taxon>Paraneoptera</taxon>
        <taxon>Hemiptera</taxon>
        <taxon>Heteroptera</taxon>
        <taxon>Panheteroptera</taxon>
        <taxon>Pentatomomorpha</taxon>
        <taxon>Pentatomoidea</taxon>
        <taxon>Pentatomidae</taxon>
        <taxon>Pentatominae</taxon>
        <taxon>Nezara</taxon>
    </lineage>
</organism>
<dbReference type="OrthoDB" id="9988013at2759"/>
<evidence type="ECO:0000259" key="1">
    <source>
        <dbReference type="PROSITE" id="PS50835"/>
    </source>
</evidence>
<dbReference type="CDD" id="cd00096">
    <property type="entry name" value="Ig"/>
    <property type="match status" value="1"/>
</dbReference>
<reference evidence="2" key="1">
    <citation type="submission" date="2022-01" db="EMBL/GenBank/DDBJ databases">
        <authorList>
            <person name="King R."/>
        </authorList>
    </citation>
    <scope>NUCLEOTIDE SEQUENCE</scope>
</reference>
<dbReference type="InterPro" id="IPR013783">
    <property type="entry name" value="Ig-like_fold"/>
</dbReference>
<feature type="domain" description="Ig-like" evidence="1">
    <location>
        <begin position="39"/>
        <end position="129"/>
    </location>
</feature>
<name>A0A9P0E7N7_NEZVI</name>
<keyword evidence="3" id="KW-1185">Reference proteome</keyword>
<dbReference type="Gene3D" id="2.60.40.10">
    <property type="entry name" value="Immunoglobulins"/>
    <property type="match status" value="1"/>
</dbReference>
<dbReference type="InterPro" id="IPR007110">
    <property type="entry name" value="Ig-like_dom"/>
</dbReference>
<dbReference type="InterPro" id="IPR036179">
    <property type="entry name" value="Ig-like_dom_sf"/>
</dbReference>
<protein>
    <recommendedName>
        <fullName evidence="1">Ig-like domain-containing protein</fullName>
    </recommendedName>
</protein>
<evidence type="ECO:0000313" key="2">
    <source>
        <dbReference type="EMBL" id="CAH1389937.1"/>
    </source>
</evidence>
<gene>
    <name evidence="2" type="ORF">NEZAVI_LOCUS1219</name>
</gene>
<proteinExistence type="predicted"/>
<dbReference type="AlphaFoldDB" id="A0A9P0E7N7"/>
<dbReference type="Proteomes" id="UP001152798">
    <property type="component" value="Chromosome 1"/>
</dbReference>
<sequence length="211" mass="23584">MKSFEMSCYSTGLQKLYPNISNDLLEIGNFAITEHCYAPCKVYSESKSSAQYRNTIILAEGDHFTLICPEVNPKSEVVWEKNGVAISPNIRGGNLLIDSFSNLYIITASSDEEANYTCFVDDVKMQVVSVFVRQKLVITSDVFSHFINDTSNADISNDKTTNFYLLILSVIIQDKILKGSSNILKQNKKNKSSIKSGMDGVQDQISNTIFF</sequence>
<dbReference type="PROSITE" id="PS50835">
    <property type="entry name" value="IG_LIKE"/>
    <property type="match status" value="1"/>
</dbReference>